<evidence type="ECO:0000256" key="1">
    <source>
        <dbReference type="SAM" id="MobiDB-lite"/>
    </source>
</evidence>
<dbReference type="Pfam" id="PF00665">
    <property type="entry name" value="rve"/>
    <property type="match status" value="1"/>
</dbReference>
<comment type="caution">
    <text evidence="3">The sequence shown here is derived from an EMBL/GenBank/DDBJ whole genome shotgun (WGS) entry which is preliminary data.</text>
</comment>
<keyword evidence="4" id="KW-1185">Reference proteome</keyword>
<reference evidence="3" key="1">
    <citation type="journal article" date="2023" name="Insect Mol. Biol.">
        <title>Genome sequencing provides insights into the evolution of gene families encoding plant cell wall-degrading enzymes in longhorned beetles.</title>
        <authorList>
            <person name="Shin N.R."/>
            <person name="Okamura Y."/>
            <person name="Kirsch R."/>
            <person name="Pauchet Y."/>
        </authorList>
    </citation>
    <scope>NUCLEOTIDE SEQUENCE</scope>
    <source>
        <strain evidence="3">MMC_N1</strain>
    </source>
</reference>
<dbReference type="InterPro" id="IPR036397">
    <property type="entry name" value="RNaseH_sf"/>
</dbReference>
<dbReference type="InterPro" id="IPR001584">
    <property type="entry name" value="Integrase_cat-core"/>
</dbReference>
<accession>A0ABQ9JIQ9</accession>
<evidence type="ECO:0000259" key="2">
    <source>
        <dbReference type="PROSITE" id="PS50994"/>
    </source>
</evidence>
<proteinExistence type="predicted"/>
<feature type="region of interest" description="Disordered" evidence="1">
    <location>
        <begin position="274"/>
        <end position="311"/>
    </location>
</feature>
<evidence type="ECO:0000313" key="3">
    <source>
        <dbReference type="EMBL" id="KAJ8977405.1"/>
    </source>
</evidence>
<dbReference type="PANTHER" id="PTHR37984">
    <property type="entry name" value="PROTEIN CBG26694"/>
    <property type="match status" value="1"/>
</dbReference>
<dbReference type="EMBL" id="JAPWTJ010000553">
    <property type="protein sequence ID" value="KAJ8977405.1"/>
    <property type="molecule type" value="Genomic_DNA"/>
</dbReference>
<dbReference type="InterPro" id="IPR012337">
    <property type="entry name" value="RNaseH-like_sf"/>
</dbReference>
<gene>
    <name evidence="3" type="ORF">NQ317_003186</name>
</gene>
<evidence type="ECO:0000313" key="4">
    <source>
        <dbReference type="Proteomes" id="UP001162164"/>
    </source>
</evidence>
<name>A0ABQ9JIQ9_9CUCU</name>
<dbReference type="Proteomes" id="UP001162164">
    <property type="component" value="Unassembled WGS sequence"/>
</dbReference>
<dbReference type="InterPro" id="IPR050951">
    <property type="entry name" value="Retrovirus_Pol_polyprotein"/>
</dbReference>
<dbReference type="PROSITE" id="PS50994">
    <property type="entry name" value="INTEGRASE"/>
    <property type="match status" value="1"/>
</dbReference>
<sequence>MVHLDHLGPFPKSKHGKEYLVTLVDAFTKYVVLKAVRSTATKYVVVFLIETFSTYGLPARLVCDQGSSFTSKRFKDFCKEKNVNLTFNAVATPRANGQNERFNRTVLSSLLTSTPEEDHRDEHVTEVQYAINTAVSKSTGKTPFELLYGYQPRGVVNPVLSQEIEEIPRLVEDLTKLRGDVAAKIAKDQEKQKARYDRKRKKPTRYKQGDVVLIAKNEIASNTSRKLLSKYSGPMVVKKVLPNDRYIVTDMNGTCRTRRTAKYERTVAVDKMKPWVPAGGVSDSTDSDSGEDGVVLSSSSDEEDTADLEAR</sequence>
<dbReference type="PANTHER" id="PTHR37984:SF5">
    <property type="entry name" value="PROTEIN NYNRIN-LIKE"/>
    <property type="match status" value="1"/>
</dbReference>
<dbReference type="SUPFAM" id="SSF53098">
    <property type="entry name" value="Ribonuclease H-like"/>
    <property type="match status" value="1"/>
</dbReference>
<dbReference type="Gene3D" id="3.30.420.10">
    <property type="entry name" value="Ribonuclease H-like superfamily/Ribonuclease H"/>
    <property type="match status" value="1"/>
</dbReference>
<protein>
    <recommendedName>
        <fullName evidence="2">Integrase catalytic domain-containing protein</fullName>
    </recommendedName>
</protein>
<organism evidence="3 4">
    <name type="scientific">Molorchus minor</name>
    <dbReference type="NCBI Taxonomy" id="1323400"/>
    <lineage>
        <taxon>Eukaryota</taxon>
        <taxon>Metazoa</taxon>
        <taxon>Ecdysozoa</taxon>
        <taxon>Arthropoda</taxon>
        <taxon>Hexapoda</taxon>
        <taxon>Insecta</taxon>
        <taxon>Pterygota</taxon>
        <taxon>Neoptera</taxon>
        <taxon>Endopterygota</taxon>
        <taxon>Coleoptera</taxon>
        <taxon>Polyphaga</taxon>
        <taxon>Cucujiformia</taxon>
        <taxon>Chrysomeloidea</taxon>
        <taxon>Cerambycidae</taxon>
        <taxon>Lamiinae</taxon>
        <taxon>Monochamini</taxon>
        <taxon>Molorchus</taxon>
    </lineage>
</organism>
<feature type="domain" description="Integrase catalytic" evidence="2">
    <location>
        <begin position="1"/>
        <end position="151"/>
    </location>
</feature>
<feature type="compositionally biased region" description="Acidic residues" evidence="1">
    <location>
        <begin position="300"/>
        <end position="311"/>
    </location>
</feature>